<evidence type="ECO:0000313" key="1">
    <source>
        <dbReference type="EMBL" id="MFI0792274.1"/>
    </source>
</evidence>
<gene>
    <name evidence="1" type="ORF">ACH4OY_06175</name>
</gene>
<keyword evidence="2" id="KW-1185">Reference proteome</keyword>
<organism evidence="1 2">
    <name type="scientific">Micromonospora rubida</name>
    <dbReference type="NCBI Taxonomy" id="2697657"/>
    <lineage>
        <taxon>Bacteria</taxon>
        <taxon>Bacillati</taxon>
        <taxon>Actinomycetota</taxon>
        <taxon>Actinomycetes</taxon>
        <taxon>Micromonosporales</taxon>
        <taxon>Micromonosporaceae</taxon>
        <taxon>Micromonospora</taxon>
    </lineage>
</organism>
<accession>A0ABW7SF09</accession>
<comment type="caution">
    <text evidence="1">The sequence shown here is derived from an EMBL/GenBank/DDBJ whole genome shotgun (WGS) entry which is preliminary data.</text>
</comment>
<sequence>MACNAESGALRELTVVLAVAGAGLALATVAAFSPWHPTRGGRTPAGVVGLHVPGGTGSDLTASVVQTTDESAG</sequence>
<dbReference type="Proteomes" id="UP001611075">
    <property type="component" value="Unassembled WGS sequence"/>
</dbReference>
<proteinExistence type="predicted"/>
<reference evidence="1 2" key="1">
    <citation type="submission" date="2024-10" db="EMBL/GenBank/DDBJ databases">
        <title>The Natural Products Discovery Center: Release of the First 8490 Sequenced Strains for Exploring Actinobacteria Biosynthetic Diversity.</title>
        <authorList>
            <person name="Kalkreuter E."/>
            <person name="Kautsar S.A."/>
            <person name="Yang D."/>
            <person name="Bader C.D."/>
            <person name="Teijaro C.N."/>
            <person name="Fluegel L."/>
            <person name="Davis C.M."/>
            <person name="Simpson J.R."/>
            <person name="Lauterbach L."/>
            <person name="Steele A.D."/>
            <person name="Gui C."/>
            <person name="Meng S."/>
            <person name="Li G."/>
            <person name="Viehrig K."/>
            <person name="Ye F."/>
            <person name="Su P."/>
            <person name="Kiefer A.F."/>
            <person name="Nichols A."/>
            <person name="Cepeda A.J."/>
            <person name="Yan W."/>
            <person name="Fan B."/>
            <person name="Jiang Y."/>
            <person name="Adhikari A."/>
            <person name="Zheng C.-J."/>
            <person name="Schuster L."/>
            <person name="Cowan T.M."/>
            <person name="Smanski M.J."/>
            <person name="Chevrette M.G."/>
            <person name="De Carvalho L.P.S."/>
            <person name="Shen B."/>
        </authorList>
    </citation>
    <scope>NUCLEOTIDE SEQUENCE [LARGE SCALE GENOMIC DNA]</scope>
    <source>
        <strain evidence="1 2">NPDC021253</strain>
    </source>
</reference>
<name>A0ABW7SF09_9ACTN</name>
<evidence type="ECO:0008006" key="3">
    <source>
        <dbReference type="Google" id="ProtNLM"/>
    </source>
</evidence>
<dbReference type="EMBL" id="JBIRPU010000003">
    <property type="protein sequence ID" value="MFI0792274.1"/>
    <property type="molecule type" value="Genomic_DNA"/>
</dbReference>
<evidence type="ECO:0000313" key="2">
    <source>
        <dbReference type="Proteomes" id="UP001611075"/>
    </source>
</evidence>
<protein>
    <recommendedName>
        <fullName evidence="3">Tripartite tricarboxylate transporter substrate binding protein</fullName>
    </recommendedName>
</protein>
<dbReference type="RefSeq" id="WP_396676923.1">
    <property type="nucleotide sequence ID" value="NZ_JBIRPU010000003.1"/>
</dbReference>